<dbReference type="EMBL" id="AP022596">
    <property type="protein sequence ID" value="BBY65573.1"/>
    <property type="molecule type" value="Genomic_DNA"/>
</dbReference>
<reference evidence="2 3" key="1">
    <citation type="journal article" date="2019" name="Emerg. Microbes Infect.">
        <title>Comprehensive subspecies identification of 175 nontuberculous mycobacteria species based on 7547 genomic profiles.</title>
        <authorList>
            <person name="Matsumoto Y."/>
            <person name="Kinjo T."/>
            <person name="Motooka D."/>
            <person name="Nabeya D."/>
            <person name="Jung N."/>
            <person name="Uechi K."/>
            <person name="Horii T."/>
            <person name="Iida T."/>
            <person name="Fujita J."/>
            <person name="Nakamura S."/>
        </authorList>
    </citation>
    <scope>NUCLEOTIDE SEQUENCE [LARGE SCALE GENOMIC DNA]</scope>
    <source>
        <strain evidence="2 3">JCM 30396</strain>
    </source>
</reference>
<dbReference type="AlphaFoldDB" id="A0A7I7T9V0"/>
<gene>
    <name evidence="2" type="ORF">MHEL_38160</name>
</gene>
<protein>
    <recommendedName>
        <fullName evidence="4">Transmembrane protein</fullName>
    </recommendedName>
</protein>
<evidence type="ECO:0000313" key="2">
    <source>
        <dbReference type="EMBL" id="BBY65573.1"/>
    </source>
</evidence>
<keyword evidence="3" id="KW-1185">Reference proteome</keyword>
<name>A0A7I7T9V0_9MYCO</name>
<feature type="transmembrane region" description="Helical" evidence="1">
    <location>
        <begin position="64"/>
        <end position="83"/>
    </location>
</feature>
<evidence type="ECO:0000313" key="3">
    <source>
        <dbReference type="Proteomes" id="UP000467148"/>
    </source>
</evidence>
<proteinExistence type="predicted"/>
<evidence type="ECO:0000256" key="1">
    <source>
        <dbReference type="SAM" id="Phobius"/>
    </source>
</evidence>
<feature type="transmembrane region" description="Helical" evidence="1">
    <location>
        <begin position="31"/>
        <end position="49"/>
    </location>
</feature>
<keyword evidence="1" id="KW-0812">Transmembrane</keyword>
<dbReference type="KEGG" id="mhev:MHEL_38160"/>
<keyword evidence="1" id="KW-0472">Membrane</keyword>
<dbReference type="Proteomes" id="UP000467148">
    <property type="component" value="Chromosome"/>
</dbReference>
<feature type="transmembrane region" description="Helical" evidence="1">
    <location>
        <begin position="123"/>
        <end position="144"/>
    </location>
</feature>
<accession>A0A7I7T9V0</accession>
<keyword evidence="1" id="KW-1133">Transmembrane helix</keyword>
<organism evidence="2 3">
    <name type="scientific">Mycolicibacterium helvum</name>
    <dbReference type="NCBI Taxonomy" id="1534349"/>
    <lineage>
        <taxon>Bacteria</taxon>
        <taxon>Bacillati</taxon>
        <taxon>Actinomycetota</taxon>
        <taxon>Actinomycetes</taxon>
        <taxon>Mycobacteriales</taxon>
        <taxon>Mycobacteriaceae</taxon>
        <taxon>Mycolicibacterium</taxon>
    </lineage>
</organism>
<sequence length="163" mass="17609">MSEVGTERLEHALAEIESRVLDEVWVSTRRSICCGLLTALVALAAVMWWHDIAGEGSAYGYNRVPTAGMLGLTAAAVASALALRLRRFRACCLAAFACGLAGVAGAGTFWWLHTGRPGASLPWLLIADIAVILLAIGWLSVVMTPMERSQPQMREHTETAWPF</sequence>
<feature type="transmembrane region" description="Helical" evidence="1">
    <location>
        <begin position="90"/>
        <end position="111"/>
    </location>
</feature>
<evidence type="ECO:0008006" key="4">
    <source>
        <dbReference type="Google" id="ProtNLM"/>
    </source>
</evidence>